<keyword evidence="2" id="KW-1185">Reference proteome</keyword>
<protein>
    <recommendedName>
        <fullName evidence="3">TonB-dependent receptor-like beta-barrel domain-containing protein</fullName>
    </recommendedName>
</protein>
<organism evidence="1 2">
    <name type="scientific">Niastella soli</name>
    <dbReference type="NCBI Taxonomy" id="2821487"/>
    <lineage>
        <taxon>Bacteria</taxon>
        <taxon>Pseudomonadati</taxon>
        <taxon>Bacteroidota</taxon>
        <taxon>Chitinophagia</taxon>
        <taxon>Chitinophagales</taxon>
        <taxon>Chitinophagaceae</taxon>
        <taxon>Niastella</taxon>
    </lineage>
</organism>
<gene>
    <name evidence="1" type="ORF">J7I42_09655</name>
</gene>
<evidence type="ECO:0000313" key="1">
    <source>
        <dbReference type="EMBL" id="MBO9200526.1"/>
    </source>
</evidence>
<sequence>MFAYLWNDVVGTGHYLDNSLSLSGGDSKSSYFFSLNDLNQKGIFKKGSGYHRTGARINVTREIYKWLSISNKTSYTLINSDRQQTGVNNAGFLIGLLRTPPDFDNSGYIGSYSGTPGGALIEGRQRSYRNYIGANANPGFNNPLWDLYKLENTSQVNRFINSAEINIKLVDWFTLTTRAGVDYFTDRQLNYFPYFSTNGNLGIYNRQEYSEMQFNLYWANRRVQ</sequence>
<accession>A0ABS3YRJ2</accession>
<dbReference type="SUPFAM" id="SSF56935">
    <property type="entry name" value="Porins"/>
    <property type="match status" value="1"/>
</dbReference>
<evidence type="ECO:0000313" key="2">
    <source>
        <dbReference type="Proteomes" id="UP000677244"/>
    </source>
</evidence>
<evidence type="ECO:0008006" key="3">
    <source>
        <dbReference type="Google" id="ProtNLM"/>
    </source>
</evidence>
<reference evidence="1 2" key="1">
    <citation type="submission" date="2021-03" db="EMBL/GenBank/DDBJ databases">
        <title>Assistant Professor.</title>
        <authorList>
            <person name="Huq M.A."/>
        </authorList>
    </citation>
    <scope>NUCLEOTIDE SEQUENCE [LARGE SCALE GENOMIC DNA]</scope>
    <source>
        <strain evidence="1 2">MAH-29</strain>
    </source>
</reference>
<dbReference type="RefSeq" id="WP_209138567.1">
    <property type="nucleotide sequence ID" value="NZ_JAGHKO010000001.1"/>
</dbReference>
<name>A0ABS3YRJ2_9BACT</name>
<proteinExistence type="predicted"/>
<dbReference type="Proteomes" id="UP000677244">
    <property type="component" value="Unassembled WGS sequence"/>
</dbReference>
<comment type="caution">
    <text evidence="1">The sequence shown here is derived from an EMBL/GenBank/DDBJ whole genome shotgun (WGS) entry which is preliminary data.</text>
</comment>
<dbReference type="EMBL" id="JAGHKO010000001">
    <property type="protein sequence ID" value="MBO9200526.1"/>
    <property type="molecule type" value="Genomic_DNA"/>
</dbReference>